<evidence type="ECO:0000313" key="3">
    <source>
        <dbReference type="EMBL" id="CAF3855809.1"/>
    </source>
</evidence>
<proteinExistence type="predicted"/>
<dbReference type="Proteomes" id="UP000663845">
    <property type="component" value="Unassembled WGS sequence"/>
</dbReference>
<reference evidence="2" key="1">
    <citation type="submission" date="2021-02" db="EMBL/GenBank/DDBJ databases">
        <authorList>
            <person name="Nowell W R."/>
        </authorList>
    </citation>
    <scope>NUCLEOTIDE SEQUENCE</scope>
</reference>
<name>A0A814H9F1_9BILA</name>
<dbReference type="Pfam" id="PF01839">
    <property type="entry name" value="FG-GAP"/>
    <property type="match status" value="1"/>
</dbReference>
<organism evidence="2 4">
    <name type="scientific">Adineta steineri</name>
    <dbReference type="NCBI Taxonomy" id="433720"/>
    <lineage>
        <taxon>Eukaryota</taxon>
        <taxon>Metazoa</taxon>
        <taxon>Spiralia</taxon>
        <taxon>Gnathifera</taxon>
        <taxon>Rotifera</taxon>
        <taxon>Eurotatoria</taxon>
        <taxon>Bdelloidea</taxon>
        <taxon>Adinetida</taxon>
        <taxon>Adinetidae</taxon>
        <taxon>Adineta</taxon>
    </lineage>
</organism>
<dbReference type="InterPro" id="IPR013517">
    <property type="entry name" value="FG-GAP"/>
</dbReference>
<dbReference type="Proteomes" id="UP000663844">
    <property type="component" value="Unassembled WGS sequence"/>
</dbReference>
<dbReference type="SUPFAM" id="SSF69318">
    <property type="entry name" value="Integrin alpha N-terminal domain"/>
    <property type="match status" value="1"/>
</dbReference>
<dbReference type="InterPro" id="IPR028994">
    <property type="entry name" value="Integrin_alpha_N"/>
</dbReference>
<accession>A0A814H9F1</accession>
<dbReference type="Gene3D" id="2.30.30.100">
    <property type="match status" value="3"/>
</dbReference>
<evidence type="ECO:0000256" key="1">
    <source>
        <dbReference type="ARBA" id="ARBA00022729"/>
    </source>
</evidence>
<dbReference type="Pfam" id="PF13517">
    <property type="entry name" value="FG-GAP_3"/>
    <property type="match status" value="3"/>
</dbReference>
<evidence type="ECO:0000313" key="2">
    <source>
        <dbReference type="EMBL" id="CAF1007680.1"/>
    </source>
</evidence>
<evidence type="ECO:0000313" key="4">
    <source>
        <dbReference type="Proteomes" id="UP000663845"/>
    </source>
</evidence>
<dbReference type="EMBL" id="CAJOAZ010001776">
    <property type="protein sequence ID" value="CAF3855809.1"/>
    <property type="molecule type" value="Genomic_DNA"/>
</dbReference>
<gene>
    <name evidence="2" type="ORF">JYZ213_LOCUS16351</name>
    <name evidence="3" type="ORF">OXD698_LOCUS21528</name>
</gene>
<evidence type="ECO:0008006" key="5">
    <source>
        <dbReference type="Google" id="ProtNLM"/>
    </source>
</evidence>
<keyword evidence="1" id="KW-0732">Signal</keyword>
<dbReference type="AlphaFoldDB" id="A0A814H9F1"/>
<dbReference type="Gene3D" id="2.130.10.130">
    <property type="entry name" value="Integrin alpha, N-terminal"/>
    <property type="match status" value="1"/>
</dbReference>
<dbReference type="EMBL" id="CAJNOG010000146">
    <property type="protein sequence ID" value="CAF1007680.1"/>
    <property type="molecule type" value="Genomic_DNA"/>
</dbReference>
<sequence>MITVNDFNGDGILDLANINAAGNTVSVLLGIGNGRFGLQTTFLVGSFPASIAVGDFNDDGPLDLAVINEADNTMSVLLGTGSGSFGPQTIYSTGLYPLWIVAKDINGDGRLDLVIVNYYSSNVGVMLGIGNGNFTSQTTYLTFANPTSIAVDDFDGDGCLDLLVISSTWPLMSVLLGTGHGDFGSQTMLPYDLKWFSIATGDFNGDGLADVVVTYNLQLTSNIGILLGTGNGSFGSQAKFLTGATGRPYFVAVGDFNGDARLDVVVAFNSLASVGVFLGTGNGSFVLPTMFSISSGSKPYGIAVGDFNNDGRLDIAVTNNSANNTMNILLNTCT</sequence>
<comment type="caution">
    <text evidence="2">The sequence shown here is derived from an EMBL/GenBank/DDBJ whole genome shotgun (WGS) entry which is preliminary data.</text>
</comment>
<protein>
    <recommendedName>
        <fullName evidence="5">VCBS repeat-containing protein</fullName>
    </recommendedName>
</protein>
<dbReference type="PANTHER" id="PTHR46580">
    <property type="entry name" value="SENSOR KINASE-RELATED"/>
    <property type="match status" value="1"/>
</dbReference>